<dbReference type="AlphaFoldDB" id="A0A067PQS3"/>
<name>A0A067PQS3_9AGAM</name>
<dbReference type="Proteomes" id="UP000027265">
    <property type="component" value="Unassembled WGS sequence"/>
</dbReference>
<organism evidence="2 3">
    <name type="scientific">Jaapia argillacea MUCL 33604</name>
    <dbReference type="NCBI Taxonomy" id="933084"/>
    <lineage>
        <taxon>Eukaryota</taxon>
        <taxon>Fungi</taxon>
        <taxon>Dikarya</taxon>
        <taxon>Basidiomycota</taxon>
        <taxon>Agaricomycotina</taxon>
        <taxon>Agaricomycetes</taxon>
        <taxon>Agaricomycetidae</taxon>
        <taxon>Jaapiales</taxon>
        <taxon>Jaapiaceae</taxon>
        <taxon>Jaapia</taxon>
    </lineage>
</organism>
<feature type="compositionally biased region" description="Basic residues" evidence="1">
    <location>
        <begin position="1"/>
        <end position="14"/>
    </location>
</feature>
<evidence type="ECO:0000256" key="1">
    <source>
        <dbReference type="SAM" id="MobiDB-lite"/>
    </source>
</evidence>
<proteinExistence type="predicted"/>
<reference evidence="3" key="1">
    <citation type="journal article" date="2014" name="Proc. Natl. Acad. Sci. U.S.A.">
        <title>Extensive sampling of basidiomycete genomes demonstrates inadequacy of the white-rot/brown-rot paradigm for wood decay fungi.</title>
        <authorList>
            <person name="Riley R."/>
            <person name="Salamov A.A."/>
            <person name="Brown D.W."/>
            <person name="Nagy L.G."/>
            <person name="Floudas D."/>
            <person name="Held B.W."/>
            <person name="Levasseur A."/>
            <person name="Lombard V."/>
            <person name="Morin E."/>
            <person name="Otillar R."/>
            <person name="Lindquist E.A."/>
            <person name="Sun H."/>
            <person name="LaButti K.M."/>
            <person name="Schmutz J."/>
            <person name="Jabbour D."/>
            <person name="Luo H."/>
            <person name="Baker S.E."/>
            <person name="Pisabarro A.G."/>
            <person name="Walton J.D."/>
            <person name="Blanchette R.A."/>
            <person name="Henrissat B."/>
            <person name="Martin F."/>
            <person name="Cullen D."/>
            <person name="Hibbett D.S."/>
            <person name="Grigoriev I.V."/>
        </authorList>
    </citation>
    <scope>NUCLEOTIDE SEQUENCE [LARGE SCALE GENOMIC DNA]</scope>
    <source>
        <strain evidence="3">MUCL 33604</strain>
    </source>
</reference>
<dbReference type="InParanoid" id="A0A067PQS3"/>
<feature type="compositionally biased region" description="Polar residues" evidence="1">
    <location>
        <begin position="69"/>
        <end position="81"/>
    </location>
</feature>
<sequence length="146" mass="16320">MSSLRSLRRLRRSPLARYLHDRAFPTRTPEGEPKFTKEDSTRLPKESSVKGAAETEAERNGRNPEGDQLQATDNAPSQIEQKASAGKISHHEKEKLTQQTLLERDEALKKTLEDMSGDGGEAGLELEGGEPVAMKRGVRSNMFRYI</sequence>
<accession>A0A067PQS3</accession>
<feature type="compositionally biased region" description="Basic and acidic residues" evidence="1">
    <location>
        <begin position="56"/>
        <end position="65"/>
    </location>
</feature>
<protein>
    <submittedName>
        <fullName evidence="2">Uncharacterized protein</fullName>
    </submittedName>
</protein>
<dbReference type="EMBL" id="KL197720">
    <property type="protein sequence ID" value="KDQ57109.1"/>
    <property type="molecule type" value="Genomic_DNA"/>
</dbReference>
<evidence type="ECO:0000313" key="2">
    <source>
        <dbReference type="EMBL" id="KDQ57109.1"/>
    </source>
</evidence>
<feature type="region of interest" description="Disordered" evidence="1">
    <location>
        <begin position="1"/>
        <end position="99"/>
    </location>
</feature>
<dbReference type="HOGENOM" id="CLU_1777744_0_0_1"/>
<evidence type="ECO:0000313" key="3">
    <source>
        <dbReference type="Proteomes" id="UP000027265"/>
    </source>
</evidence>
<keyword evidence="3" id="KW-1185">Reference proteome</keyword>
<feature type="compositionally biased region" description="Basic and acidic residues" evidence="1">
    <location>
        <begin position="89"/>
        <end position="99"/>
    </location>
</feature>
<dbReference type="OrthoDB" id="2157103at2759"/>
<feature type="compositionally biased region" description="Basic and acidic residues" evidence="1">
    <location>
        <begin position="18"/>
        <end position="48"/>
    </location>
</feature>
<gene>
    <name evidence="2" type="ORF">JAAARDRAFT_35711</name>
</gene>